<evidence type="ECO:0000256" key="1">
    <source>
        <dbReference type="SAM" id="MobiDB-lite"/>
    </source>
</evidence>
<evidence type="ECO:0000313" key="2">
    <source>
        <dbReference type="EMBL" id="MBB4906210.1"/>
    </source>
</evidence>
<gene>
    <name evidence="2" type="ORF">FHR82_002427</name>
</gene>
<dbReference type="EMBL" id="JACHJQ010000002">
    <property type="protein sequence ID" value="MBB4906210.1"/>
    <property type="molecule type" value="Genomic_DNA"/>
</dbReference>
<keyword evidence="3" id="KW-1185">Reference proteome</keyword>
<organism evidence="2 3">
    <name type="scientific">Actinophytocola algeriensis</name>
    <dbReference type="NCBI Taxonomy" id="1768010"/>
    <lineage>
        <taxon>Bacteria</taxon>
        <taxon>Bacillati</taxon>
        <taxon>Actinomycetota</taxon>
        <taxon>Actinomycetes</taxon>
        <taxon>Pseudonocardiales</taxon>
        <taxon>Pseudonocardiaceae</taxon>
    </lineage>
</organism>
<dbReference type="Proteomes" id="UP000520767">
    <property type="component" value="Unassembled WGS sequence"/>
</dbReference>
<comment type="caution">
    <text evidence="2">The sequence shown here is derived from an EMBL/GenBank/DDBJ whole genome shotgun (WGS) entry which is preliminary data.</text>
</comment>
<reference evidence="2 3" key="1">
    <citation type="submission" date="2020-08" db="EMBL/GenBank/DDBJ databases">
        <title>Genomic Encyclopedia of Type Strains, Phase III (KMG-III): the genomes of soil and plant-associated and newly described type strains.</title>
        <authorList>
            <person name="Whitman W."/>
        </authorList>
    </citation>
    <scope>NUCLEOTIDE SEQUENCE [LARGE SCALE GENOMIC DNA]</scope>
    <source>
        <strain evidence="2 3">CECT 8960</strain>
    </source>
</reference>
<protein>
    <submittedName>
        <fullName evidence="2">Uncharacterized protein</fullName>
    </submittedName>
</protein>
<feature type="region of interest" description="Disordered" evidence="1">
    <location>
        <begin position="33"/>
        <end position="60"/>
    </location>
</feature>
<dbReference type="AlphaFoldDB" id="A0A7W7VDP7"/>
<sequence length="60" mass="6663">MFELADRFAQPADRVRFEPHVVVEEQDVGRTRLAEEEGAVLSQSAQGKMPDEPDGPVLDP</sequence>
<accession>A0A7W7VDP7</accession>
<evidence type="ECO:0000313" key="3">
    <source>
        <dbReference type="Proteomes" id="UP000520767"/>
    </source>
</evidence>
<proteinExistence type="predicted"/>
<name>A0A7W7VDP7_9PSEU</name>